<evidence type="ECO:0000259" key="4">
    <source>
        <dbReference type="Pfam" id="PF25469"/>
    </source>
</evidence>
<dbReference type="EMBL" id="NCKV01001321">
    <property type="protein sequence ID" value="RWS28545.1"/>
    <property type="molecule type" value="Genomic_DNA"/>
</dbReference>
<evidence type="ECO:0000259" key="3">
    <source>
        <dbReference type="Pfam" id="PF23586"/>
    </source>
</evidence>
<dbReference type="Gene3D" id="1.25.40.370">
    <property type="match status" value="1"/>
</dbReference>
<dbReference type="InterPro" id="IPR056534">
    <property type="entry name" value="Beta-prop_NWD2_C"/>
</dbReference>
<dbReference type="OrthoDB" id="6410793at2759"/>
<evidence type="ECO:0000256" key="1">
    <source>
        <dbReference type="ARBA" id="ARBA00022574"/>
    </source>
</evidence>
<organism evidence="5 6">
    <name type="scientific">Leptotrombidium deliense</name>
    <dbReference type="NCBI Taxonomy" id="299467"/>
    <lineage>
        <taxon>Eukaryota</taxon>
        <taxon>Metazoa</taxon>
        <taxon>Ecdysozoa</taxon>
        <taxon>Arthropoda</taxon>
        <taxon>Chelicerata</taxon>
        <taxon>Arachnida</taxon>
        <taxon>Acari</taxon>
        <taxon>Acariformes</taxon>
        <taxon>Trombidiformes</taxon>
        <taxon>Prostigmata</taxon>
        <taxon>Anystina</taxon>
        <taxon>Parasitengona</taxon>
        <taxon>Trombiculoidea</taxon>
        <taxon>Trombiculidae</taxon>
        <taxon>Leptotrombidium</taxon>
    </lineage>
</organism>
<dbReference type="Pfam" id="PF23586">
    <property type="entry name" value="Beta-prop_NWD2_C"/>
    <property type="match status" value="1"/>
</dbReference>
<dbReference type="PANTHER" id="PTHR19871:SF14">
    <property type="entry name" value="DUF4062 DOMAIN-CONTAINING PROTEIN"/>
    <property type="match status" value="1"/>
</dbReference>
<sequence>MLRQNGRTLTSKQWEVVHESLEHCLLPIFVKLVAAEVASWKSYSTDTVLSSTVMHSIHNLLKRIEVAHGKVLVAHAFAYITASKSGLSESELDDLLSLDDIVLNDVYEYHFPPFRRIPPLLWTRIRNDIPNYLTDRDADGVSVINWYHRQFAEASVLRYLNEQQKVIYFHSSLADYFLGKWAGGRMKPFRYTEMQRKRFGLIEEHGSADRRVTLQPNNYCNSDGKINYNLRKLNELPFHLCRANRFKELFEEVLFNYEWLHSKLNSCSFQSILADFEDAKEYVMKSGQFEDSDIRELDLLADALKLGATTLIQFPDLLASQIVSRLLPLCETCANVRSLVKQCDHQGAHHCALIPVNHCLHTPGGPLMYSLQGHPFAVFDFVFTSDHRYIVSVSNKFIIWDLSTGEITRQIHVHIQGVIKAVSITKDDKFAIAYTNYNSVFAVNILGNEIYSLPCHEMGLRSNIRGLAIDKEGESALIWSSDEFVTLYFRANIRVKERFRAENLIEQSTALLAIDYNCSSDFHVIFESTENVFVLQTFSNGRKLEKLCFKGGYAMNAKKDVAFVGTENGNVSVFRRKHDKWIFRECLSKKSNGKCDELLSLTFGPLEHTAIAIYLRGFVVFNTCQTSAIYLFLPNSVQNVSSGPLESASKVTLTNDEQLAIAGVRNNLYVWAVNSGDLLKTLDAHFARILQLRTLTVGNLNAIVTCSIDRSVNVWNVQNLFQQVFAIDKMQLSIDFICFAEEKNLALTLTRNSVAIWCLLTSKLKKILCDASTVTVVSDALITRNGNYVITCHTEKCLLWNLQNYQINCTFEMNVLKVMLSYFDDQAVFVSEEKCMTEEAEVTCVTIPEAKTNFVLKYFRSKSCLIMPVLTKNFLVIAVHKNKKKLQSYDLKNGKLFGEFDISNIHIIEIIWLHRFDGKENIIALKTKEGMHIIDMTKNEFLRTILRWNGDCTKDGRFGLYMQQRGGLELVDLQLGTSIKILLRKQSEGVYNVMSGFAGNDAFVYHYHSGRGTIKLIRVEDGCLLANYKTSVEPKIIKSTPDGSAIAVGGLDGSFVLLFICDPKKHETIEQLKSLQTRLSVHKYSEICVK</sequence>
<feature type="domain" description="NWD1/2-like winged helix-turn-helix" evidence="4">
    <location>
        <begin position="51"/>
        <end position="166"/>
    </location>
</feature>
<accession>A0A443SM36</accession>
<evidence type="ECO:0000313" key="6">
    <source>
        <dbReference type="Proteomes" id="UP000288716"/>
    </source>
</evidence>
<dbReference type="Pfam" id="PF25469">
    <property type="entry name" value="WHD_NWD1"/>
    <property type="match status" value="1"/>
</dbReference>
<dbReference type="STRING" id="299467.A0A443SM36"/>
<evidence type="ECO:0000256" key="2">
    <source>
        <dbReference type="ARBA" id="ARBA00022737"/>
    </source>
</evidence>
<dbReference type="InterPro" id="IPR001680">
    <property type="entry name" value="WD40_rpt"/>
</dbReference>
<dbReference type="InterPro" id="IPR057588">
    <property type="entry name" value="NWD1/2-like_WH"/>
</dbReference>
<comment type="caution">
    <text evidence="5">The sequence shown here is derived from an EMBL/GenBank/DDBJ whole genome shotgun (WGS) entry which is preliminary data.</text>
</comment>
<dbReference type="SUPFAM" id="SSF50978">
    <property type="entry name" value="WD40 repeat-like"/>
    <property type="match status" value="1"/>
</dbReference>
<keyword evidence="2" id="KW-0677">Repeat</keyword>
<feature type="domain" description="NWD2 C-terminal beta-propeller" evidence="3">
    <location>
        <begin position="724"/>
        <end position="1060"/>
    </location>
</feature>
<evidence type="ECO:0000313" key="5">
    <source>
        <dbReference type="EMBL" id="RWS28545.1"/>
    </source>
</evidence>
<dbReference type="InterPro" id="IPR036322">
    <property type="entry name" value="WD40_repeat_dom_sf"/>
</dbReference>
<protein>
    <submittedName>
        <fullName evidence="5">NACHT and WD repeat domain-containing protein 2-like protein</fullName>
    </submittedName>
</protein>
<dbReference type="Proteomes" id="UP000288716">
    <property type="component" value="Unassembled WGS sequence"/>
</dbReference>
<keyword evidence="1" id="KW-0853">WD repeat</keyword>
<dbReference type="InterPro" id="IPR052752">
    <property type="entry name" value="NACHT-WD_repeat"/>
</dbReference>
<dbReference type="Gene3D" id="2.130.10.10">
    <property type="entry name" value="YVTN repeat-like/Quinoprotein amine dehydrogenase"/>
    <property type="match status" value="2"/>
</dbReference>
<dbReference type="AlphaFoldDB" id="A0A443SM36"/>
<reference evidence="5 6" key="1">
    <citation type="journal article" date="2018" name="Gigascience">
        <title>Genomes of trombidid mites reveal novel predicted allergens and laterally-transferred genes associated with secondary metabolism.</title>
        <authorList>
            <person name="Dong X."/>
            <person name="Chaisiri K."/>
            <person name="Xia D."/>
            <person name="Armstrong S.D."/>
            <person name="Fang Y."/>
            <person name="Donnelly M.J."/>
            <person name="Kadowaki T."/>
            <person name="McGarry J.W."/>
            <person name="Darby A.C."/>
            <person name="Makepeace B.L."/>
        </authorList>
    </citation>
    <scope>NUCLEOTIDE SEQUENCE [LARGE SCALE GENOMIC DNA]</scope>
    <source>
        <strain evidence="5">UoL-UT</strain>
    </source>
</reference>
<dbReference type="PANTHER" id="PTHR19871">
    <property type="entry name" value="BETA TRANSDUCIN-RELATED PROTEIN"/>
    <property type="match status" value="1"/>
</dbReference>
<dbReference type="VEuPathDB" id="VectorBase:LDEU003495"/>
<name>A0A443SM36_9ACAR</name>
<proteinExistence type="predicted"/>
<dbReference type="SMART" id="SM00320">
    <property type="entry name" value="WD40"/>
    <property type="match status" value="5"/>
</dbReference>
<dbReference type="SUPFAM" id="SSF50969">
    <property type="entry name" value="YVTN repeat-like/Quinoprotein amine dehydrogenase"/>
    <property type="match status" value="1"/>
</dbReference>
<keyword evidence="6" id="KW-1185">Reference proteome</keyword>
<gene>
    <name evidence="5" type="ORF">B4U80_09142</name>
</gene>
<dbReference type="InterPro" id="IPR015943">
    <property type="entry name" value="WD40/YVTN_repeat-like_dom_sf"/>
</dbReference>
<dbReference type="Pfam" id="PF00400">
    <property type="entry name" value="WD40"/>
    <property type="match status" value="2"/>
</dbReference>
<dbReference type="InterPro" id="IPR011044">
    <property type="entry name" value="Quino_amine_DH_bsu"/>
</dbReference>